<name>A0A803N6K3_CHEQI</name>
<evidence type="ECO:0000256" key="6">
    <source>
        <dbReference type="ARBA" id="ARBA00023163"/>
    </source>
</evidence>
<feature type="compositionally biased region" description="Low complexity" evidence="8">
    <location>
        <begin position="91"/>
        <end position="100"/>
    </location>
</feature>
<reference evidence="10" key="2">
    <citation type="submission" date="2021-03" db="UniProtKB">
        <authorList>
            <consortium name="EnsemblPlants"/>
        </authorList>
    </citation>
    <scope>IDENTIFICATION</scope>
</reference>
<keyword evidence="6" id="KW-0804">Transcription</keyword>
<dbReference type="InterPro" id="IPR004827">
    <property type="entry name" value="bZIP"/>
</dbReference>
<evidence type="ECO:0000256" key="3">
    <source>
        <dbReference type="ARBA" id="ARBA00007163"/>
    </source>
</evidence>
<keyword evidence="11" id="KW-1185">Reference proteome</keyword>
<dbReference type="SMART" id="SM00338">
    <property type="entry name" value="BRLZ"/>
    <property type="match status" value="1"/>
</dbReference>
<dbReference type="GO" id="GO:0003677">
    <property type="term" value="F:DNA binding"/>
    <property type="evidence" value="ECO:0007669"/>
    <property type="project" value="UniProtKB-KW"/>
</dbReference>
<protein>
    <recommendedName>
        <fullName evidence="9">BZIP domain-containing protein</fullName>
    </recommendedName>
</protein>
<dbReference type="Pfam" id="PF00170">
    <property type="entry name" value="bZIP_1"/>
    <property type="match status" value="1"/>
</dbReference>
<dbReference type="PANTHER" id="PTHR47416:SF8">
    <property type="entry name" value="BASIC-LEUCINE ZIPPER TRANSCRIPTION FACTOR E-RELATED"/>
    <property type="match status" value="1"/>
</dbReference>
<keyword evidence="5" id="KW-0238">DNA-binding</keyword>
<dbReference type="PROSITE" id="PS50217">
    <property type="entry name" value="BZIP"/>
    <property type="match status" value="1"/>
</dbReference>
<evidence type="ECO:0000313" key="10">
    <source>
        <dbReference type="EnsemblPlants" id="AUR62041341-RA:cds"/>
    </source>
</evidence>
<dbReference type="Gramene" id="AUR62041341-RA">
    <property type="protein sequence ID" value="AUR62041341-RA:cds"/>
    <property type="gene ID" value="AUR62041341"/>
</dbReference>
<feature type="compositionally biased region" description="Acidic residues" evidence="8">
    <location>
        <begin position="134"/>
        <end position="144"/>
    </location>
</feature>
<evidence type="ECO:0000256" key="8">
    <source>
        <dbReference type="SAM" id="MobiDB-lite"/>
    </source>
</evidence>
<evidence type="ECO:0000256" key="2">
    <source>
        <dbReference type="ARBA" id="ARBA00004389"/>
    </source>
</evidence>
<dbReference type="GO" id="GO:0003700">
    <property type="term" value="F:DNA-binding transcription factor activity"/>
    <property type="evidence" value="ECO:0007669"/>
    <property type="project" value="InterPro"/>
</dbReference>
<dbReference type="GO" id="GO:0005634">
    <property type="term" value="C:nucleus"/>
    <property type="evidence" value="ECO:0007669"/>
    <property type="project" value="UniProtKB-SubCell"/>
</dbReference>
<accession>A0A803N6K3</accession>
<feature type="domain" description="BZIP" evidence="9">
    <location>
        <begin position="148"/>
        <end position="190"/>
    </location>
</feature>
<comment type="similarity">
    <text evidence="3">Belongs to the bZIP family.</text>
</comment>
<evidence type="ECO:0000256" key="1">
    <source>
        <dbReference type="ARBA" id="ARBA00004123"/>
    </source>
</evidence>
<evidence type="ECO:0000259" key="9">
    <source>
        <dbReference type="PROSITE" id="PS50217"/>
    </source>
</evidence>
<keyword evidence="7" id="KW-0539">Nucleus</keyword>
<dbReference type="PROSITE" id="PS00036">
    <property type="entry name" value="BZIP_BASIC"/>
    <property type="match status" value="1"/>
</dbReference>
<dbReference type="SUPFAM" id="SSF57959">
    <property type="entry name" value="Leucine zipper domain"/>
    <property type="match status" value="1"/>
</dbReference>
<proteinExistence type="inferred from homology"/>
<dbReference type="EnsemblPlants" id="AUR62041341-RA">
    <property type="protein sequence ID" value="AUR62041341-RA:cds"/>
    <property type="gene ID" value="AUR62041341"/>
</dbReference>
<dbReference type="PANTHER" id="PTHR47416">
    <property type="entry name" value="BASIC-LEUCINE ZIPPER TRANSCRIPTION FACTOR F-RELATED"/>
    <property type="match status" value="1"/>
</dbReference>
<comment type="subcellular location">
    <subcellularLocation>
        <location evidence="2">Endoplasmic reticulum membrane</location>
        <topology evidence="2">Single-pass membrane protein</topology>
    </subcellularLocation>
    <subcellularLocation>
        <location evidence="1">Nucleus</location>
    </subcellularLocation>
</comment>
<dbReference type="GO" id="GO:0005789">
    <property type="term" value="C:endoplasmic reticulum membrane"/>
    <property type="evidence" value="ECO:0007669"/>
    <property type="project" value="UniProtKB-SubCell"/>
</dbReference>
<dbReference type="Gene3D" id="1.20.5.170">
    <property type="match status" value="1"/>
</dbReference>
<feature type="compositionally biased region" description="Basic and acidic residues" evidence="8">
    <location>
        <begin position="122"/>
        <end position="133"/>
    </location>
</feature>
<dbReference type="Proteomes" id="UP000596660">
    <property type="component" value="Unplaced"/>
</dbReference>
<organism evidence="10 11">
    <name type="scientific">Chenopodium quinoa</name>
    <name type="common">Quinoa</name>
    <dbReference type="NCBI Taxonomy" id="63459"/>
    <lineage>
        <taxon>Eukaryota</taxon>
        <taxon>Viridiplantae</taxon>
        <taxon>Streptophyta</taxon>
        <taxon>Embryophyta</taxon>
        <taxon>Tracheophyta</taxon>
        <taxon>Spermatophyta</taxon>
        <taxon>Magnoliopsida</taxon>
        <taxon>eudicotyledons</taxon>
        <taxon>Gunneridae</taxon>
        <taxon>Pentapetalae</taxon>
        <taxon>Caryophyllales</taxon>
        <taxon>Chenopodiaceae</taxon>
        <taxon>Chenopodioideae</taxon>
        <taxon>Atripliceae</taxon>
        <taxon>Chenopodium</taxon>
    </lineage>
</organism>
<evidence type="ECO:0000313" key="11">
    <source>
        <dbReference type="Proteomes" id="UP000596660"/>
    </source>
</evidence>
<reference evidence="10" key="1">
    <citation type="journal article" date="2017" name="Nature">
        <title>The genome of Chenopodium quinoa.</title>
        <authorList>
            <person name="Jarvis D.E."/>
            <person name="Ho Y.S."/>
            <person name="Lightfoot D.J."/>
            <person name="Schmoeckel S.M."/>
            <person name="Li B."/>
            <person name="Borm T.J.A."/>
            <person name="Ohyanagi H."/>
            <person name="Mineta K."/>
            <person name="Michell C.T."/>
            <person name="Saber N."/>
            <person name="Kharbatia N.M."/>
            <person name="Rupper R.R."/>
            <person name="Sharp A.R."/>
            <person name="Dally N."/>
            <person name="Boughton B.A."/>
            <person name="Woo Y.H."/>
            <person name="Gao G."/>
            <person name="Schijlen E.G.W.M."/>
            <person name="Guo X."/>
            <person name="Momin A.A."/>
            <person name="Negrao S."/>
            <person name="Al-Babili S."/>
            <person name="Gehring C."/>
            <person name="Roessner U."/>
            <person name="Jung C."/>
            <person name="Murphy K."/>
            <person name="Arold S.T."/>
            <person name="Gojobori T."/>
            <person name="van der Linden C.G."/>
            <person name="van Loo E.N."/>
            <person name="Jellen E.N."/>
            <person name="Maughan P.J."/>
            <person name="Tester M."/>
        </authorList>
    </citation>
    <scope>NUCLEOTIDE SEQUENCE [LARGE SCALE GENOMIC DNA]</scope>
    <source>
        <strain evidence="10">cv. PI 614886</strain>
    </source>
</reference>
<dbReference type="CDD" id="cd14704">
    <property type="entry name" value="bZIP_HY5-like"/>
    <property type="match status" value="1"/>
</dbReference>
<feature type="compositionally biased region" description="Basic and acidic residues" evidence="8">
    <location>
        <begin position="157"/>
        <end position="166"/>
    </location>
</feature>
<dbReference type="AlphaFoldDB" id="A0A803N6K3"/>
<evidence type="ECO:0000256" key="5">
    <source>
        <dbReference type="ARBA" id="ARBA00023125"/>
    </source>
</evidence>
<dbReference type="InterPro" id="IPR046347">
    <property type="entry name" value="bZIP_sf"/>
</dbReference>
<dbReference type="SMR" id="A0A803N6K3"/>
<sequence length="297" mass="33311">MDELNEIDWDNLFPEGEFEFFSDVPPSLEDDATTGIAKENTIESWVEELLMKDDEEHDINQAQLELSNDILWYDILLDTPQPSDEPASLPNSNSSSCSNSEDNVAKINSNCSGGDVPNFESNGEKSENDKSGDDVLDLDDDTDHDDPLSKKRKRQLRNRDAAMRSRERKKMYVKDLEIKSRYMEAECRRLGRLLQCCYAENQMLRISLGSAYGASMAIPESAVLLLGMNFLILPCPVFIYICSDPVPAVRSLLLIPAVGFPGLVNGQHMPAAPTAPAKIRTQFHTKAWREKNGKAQH</sequence>
<evidence type="ECO:0000256" key="7">
    <source>
        <dbReference type="ARBA" id="ARBA00023242"/>
    </source>
</evidence>
<feature type="region of interest" description="Disordered" evidence="8">
    <location>
        <begin position="82"/>
        <end position="166"/>
    </location>
</feature>
<keyword evidence="4" id="KW-0805">Transcription regulation</keyword>
<evidence type="ECO:0000256" key="4">
    <source>
        <dbReference type="ARBA" id="ARBA00023015"/>
    </source>
</evidence>